<organism evidence="1 2">
    <name type="scientific">Taklimakanibacter albus</name>
    <dbReference type="NCBI Taxonomy" id="2800327"/>
    <lineage>
        <taxon>Bacteria</taxon>
        <taxon>Pseudomonadati</taxon>
        <taxon>Pseudomonadota</taxon>
        <taxon>Alphaproteobacteria</taxon>
        <taxon>Hyphomicrobiales</taxon>
        <taxon>Aestuariivirgaceae</taxon>
        <taxon>Taklimakanibacter</taxon>
    </lineage>
</organism>
<sequence length="131" mass="13967">MMAVALSAGAALALEAVTVTPLYEKTETASGKPIVLPQNNVRVIVSTFDIAPGATLPVHKHPFARYAVVQAGTLKVINVETNEAKIYKTGDFVVEMINQWHRAENIGSDAVKLLVIDQVEGSAANTILKGQ</sequence>
<evidence type="ECO:0000313" key="1">
    <source>
        <dbReference type="EMBL" id="MBK1866216.1"/>
    </source>
</evidence>
<comment type="caution">
    <text evidence="1">The sequence shown here is derived from an EMBL/GenBank/DDBJ whole genome shotgun (WGS) entry which is preliminary data.</text>
</comment>
<dbReference type="Proteomes" id="UP000616151">
    <property type="component" value="Unassembled WGS sequence"/>
</dbReference>
<keyword evidence="2" id="KW-1185">Reference proteome</keyword>
<accession>A0ACC5R0M6</accession>
<gene>
    <name evidence="1" type="ORF">JHL16_07605</name>
</gene>
<reference evidence="1" key="1">
    <citation type="submission" date="2021-01" db="EMBL/GenBank/DDBJ databases">
        <authorList>
            <person name="Sun Q."/>
        </authorList>
    </citation>
    <scope>NUCLEOTIDE SEQUENCE</scope>
    <source>
        <strain evidence="1">YIM B02566</strain>
    </source>
</reference>
<protein>
    <submittedName>
        <fullName evidence="1">Cupin domain-containing protein</fullName>
    </submittedName>
</protein>
<name>A0ACC5R0M6_9HYPH</name>
<evidence type="ECO:0000313" key="2">
    <source>
        <dbReference type="Proteomes" id="UP000616151"/>
    </source>
</evidence>
<proteinExistence type="predicted"/>
<dbReference type="EMBL" id="JAENHL010000006">
    <property type="protein sequence ID" value="MBK1866216.1"/>
    <property type="molecule type" value="Genomic_DNA"/>
</dbReference>